<dbReference type="EMBL" id="CAJVPU010003306">
    <property type="protein sequence ID" value="CAG8516347.1"/>
    <property type="molecule type" value="Genomic_DNA"/>
</dbReference>
<evidence type="ECO:0000313" key="1">
    <source>
        <dbReference type="EMBL" id="CAG8516347.1"/>
    </source>
</evidence>
<proteinExistence type="predicted"/>
<feature type="non-terminal residue" evidence="1">
    <location>
        <position position="1"/>
    </location>
</feature>
<comment type="caution">
    <text evidence="1">The sequence shown here is derived from an EMBL/GenBank/DDBJ whole genome shotgun (WGS) entry which is preliminary data.</text>
</comment>
<organism evidence="1 2">
    <name type="scientific">Dentiscutata heterogama</name>
    <dbReference type="NCBI Taxonomy" id="1316150"/>
    <lineage>
        <taxon>Eukaryota</taxon>
        <taxon>Fungi</taxon>
        <taxon>Fungi incertae sedis</taxon>
        <taxon>Mucoromycota</taxon>
        <taxon>Glomeromycotina</taxon>
        <taxon>Glomeromycetes</taxon>
        <taxon>Diversisporales</taxon>
        <taxon>Gigasporaceae</taxon>
        <taxon>Dentiscutata</taxon>
    </lineage>
</organism>
<sequence>LIATGTIESELHYGPYLLHYIYSPLRPGYICEGGGQSSDIVTSSSQAITSVYQAVFGTKTKIAGLLYLGLEQTQTFQKLLEGIIFCPFIIEIENLSIFVGSLAKQSVFFQSIKDDNLFSIVIYQNSQIVAEYKNNSPNTVWQQTGILKSILGDTLFAINHLIVLQKLDEAYNTKFSHQTLISDKCTLTDWNNKTIMRHLFDLYLKKAVSKSAEEWYKIFQNWKQQKSNIIELYTHFSKVYGSNYEFRKREVRAWRAIFCATGCTEITPYDKQISKNEFWTNVPDLEKDCATLKNLYEEGMLNVSSQNLTIKTFWDCFCDSYDANFRGADGKIAHAIKRYVRIGCELTNGTNIETALQDLSGTSVAHIEPNRNKTTKSSALSVEQDDIEINSESLK</sequence>
<name>A0ACA9LBF0_9GLOM</name>
<keyword evidence="2" id="KW-1185">Reference proteome</keyword>
<dbReference type="Proteomes" id="UP000789702">
    <property type="component" value="Unassembled WGS sequence"/>
</dbReference>
<reference evidence="1" key="1">
    <citation type="submission" date="2021-06" db="EMBL/GenBank/DDBJ databases">
        <authorList>
            <person name="Kallberg Y."/>
            <person name="Tangrot J."/>
            <person name="Rosling A."/>
        </authorList>
    </citation>
    <scope>NUCLEOTIDE SEQUENCE</scope>
    <source>
        <strain evidence="1">IL203A</strain>
    </source>
</reference>
<evidence type="ECO:0000313" key="2">
    <source>
        <dbReference type="Proteomes" id="UP000789702"/>
    </source>
</evidence>
<accession>A0ACA9LBF0</accession>
<gene>
    <name evidence="1" type="ORF">DHETER_LOCUS3703</name>
</gene>
<protein>
    <submittedName>
        <fullName evidence="1">13125_t:CDS:1</fullName>
    </submittedName>
</protein>